<protein>
    <recommendedName>
        <fullName evidence="3">YCII-related domain-containing protein</fullName>
    </recommendedName>
</protein>
<evidence type="ECO:0000313" key="2">
    <source>
        <dbReference type="Proteomes" id="UP000606115"/>
    </source>
</evidence>
<gene>
    <name evidence="1" type="ORF">GCM10007173_32700</name>
</gene>
<dbReference type="RefSeq" id="WP_188687175.1">
    <property type="nucleotide sequence ID" value="NZ_BMKX01000010.1"/>
</dbReference>
<accession>A0ABQ2DST4</accession>
<reference evidence="2" key="1">
    <citation type="journal article" date="2019" name="Int. J. Syst. Evol. Microbiol.">
        <title>The Global Catalogue of Microorganisms (GCM) 10K type strain sequencing project: providing services to taxonomists for standard genome sequencing and annotation.</title>
        <authorList>
            <consortium name="The Broad Institute Genomics Platform"/>
            <consortium name="The Broad Institute Genome Sequencing Center for Infectious Disease"/>
            <person name="Wu L."/>
            <person name="Ma J."/>
        </authorList>
    </citation>
    <scope>NUCLEOTIDE SEQUENCE [LARGE SCALE GENOMIC DNA]</scope>
    <source>
        <strain evidence="2">CGMCC 1.3685</strain>
    </source>
</reference>
<comment type="caution">
    <text evidence="1">The sequence shown here is derived from an EMBL/GenBank/DDBJ whole genome shotgun (WGS) entry which is preliminary data.</text>
</comment>
<dbReference type="Gene3D" id="3.30.70.1060">
    <property type="entry name" value="Dimeric alpha+beta barrel"/>
    <property type="match status" value="1"/>
</dbReference>
<sequence>MNNATHLLIHRYLPGTGPQPPSEEFHAEMLQWESLDTALKADDILISSFAVQDRGIVCSLDSTNKLDTDAEIIFAVHAIKVAGEQQAQEIARRMPHLSYGSVEIRPLME</sequence>
<proteinExistence type="predicted"/>
<dbReference type="Proteomes" id="UP000606115">
    <property type="component" value="Unassembled WGS sequence"/>
</dbReference>
<evidence type="ECO:0008006" key="3">
    <source>
        <dbReference type="Google" id="ProtNLM"/>
    </source>
</evidence>
<dbReference type="GeneID" id="303305606"/>
<keyword evidence="2" id="KW-1185">Reference proteome</keyword>
<evidence type="ECO:0000313" key="1">
    <source>
        <dbReference type="EMBL" id="GGJ71301.1"/>
    </source>
</evidence>
<dbReference type="InterPro" id="IPR011008">
    <property type="entry name" value="Dimeric_a/b-barrel"/>
</dbReference>
<dbReference type="SUPFAM" id="SSF54909">
    <property type="entry name" value="Dimeric alpha+beta barrel"/>
    <property type="match status" value="1"/>
</dbReference>
<name>A0ABQ2DST4_9MICC</name>
<organism evidence="1 2">
    <name type="scientific">Glutamicibacter ardleyensis</name>
    <dbReference type="NCBI Taxonomy" id="225894"/>
    <lineage>
        <taxon>Bacteria</taxon>
        <taxon>Bacillati</taxon>
        <taxon>Actinomycetota</taxon>
        <taxon>Actinomycetes</taxon>
        <taxon>Micrococcales</taxon>
        <taxon>Micrococcaceae</taxon>
        <taxon>Glutamicibacter</taxon>
    </lineage>
</organism>
<dbReference type="EMBL" id="BMKX01000010">
    <property type="protein sequence ID" value="GGJ71301.1"/>
    <property type="molecule type" value="Genomic_DNA"/>
</dbReference>